<dbReference type="OrthoDB" id="9805228at2"/>
<keyword evidence="3" id="KW-0614">Plasmid</keyword>
<dbReference type="InterPro" id="IPR023393">
    <property type="entry name" value="START-like_dom_sf"/>
</dbReference>
<reference evidence="3 4" key="1">
    <citation type="submission" date="2017-12" db="EMBL/GenBank/DDBJ databases">
        <title>Genomes of bacteria within cyanobacterial aggregates.</title>
        <authorList>
            <person name="Cai H."/>
        </authorList>
    </citation>
    <scope>NUCLEOTIDE SEQUENCE [LARGE SCALE GENOMIC DNA]</scope>
    <source>
        <strain evidence="3 4">TH16</strain>
        <plasmid evidence="3 4">unnamed1</plasmid>
    </source>
</reference>
<name>A0A2K9NLM2_9PROT</name>
<dbReference type="Pfam" id="PF08327">
    <property type="entry name" value="AHSA1"/>
    <property type="match status" value="1"/>
</dbReference>
<accession>A0A2K9NLM2</accession>
<evidence type="ECO:0000259" key="2">
    <source>
        <dbReference type="Pfam" id="PF08327"/>
    </source>
</evidence>
<gene>
    <name evidence="3" type="ORF">C0V82_23210</name>
</gene>
<dbReference type="CDD" id="cd08896">
    <property type="entry name" value="SRPBCC_CalC_Aha1-like_3"/>
    <property type="match status" value="1"/>
</dbReference>
<geneLocation type="plasmid" evidence="3 4">
    <name>unnamed1</name>
</geneLocation>
<dbReference type="EMBL" id="CP025613">
    <property type="protein sequence ID" value="AUN33285.1"/>
    <property type="molecule type" value="Genomic_DNA"/>
</dbReference>
<evidence type="ECO:0000313" key="3">
    <source>
        <dbReference type="EMBL" id="AUN33285.1"/>
    </source>
</evidence>
<protein>
    <submittedName>
        <fullName evidence="3">Polyketide cyclase</fullName>
    </submittedName>
</protein>
<feature type="domain" description="Activator of Hsp90 ATPase homologue 1/2-like C-terminal" evidence="2">
    <location>
        <begin position="23"/>
        <end position="158"/>
    </location>
</feature>
<dbReference type="Gene3D" id="3.30.530.20">
    <property type="match status" value="1"/>
</dbReference>
<dbReference type="Proteomes" id="UP000234752">
    <property type="component" value="Plasmid unnamed1"/>
</dbReference>
<dbReference type="SUPFAM" id="SSF55961">
    <property type="entry name" value="Bet v1-like"/>
    <property type="match status" value="1"/>
</dbReference>
<organism evidence="3 4">
    <name type="scientific">Niveispirillum cyanobacteriorum</name>
    <dbReference type="NCBI Taxonomy" id="1612173"/>
    <lineage>
        <taxon>Bacteria</taxon>
        <taxon>Pseudomonadati</taxon>
        <taxon>Pseudomonadota</taxon>
        <taxon>Alphaproteobacteria</taxon>
        <taxon>Rhodospirillales</taxon>
        <taxon>Azospirillaceae</taxon>
        <taxon>Niveispirillum</taxon>
    </lineage>
</organism>
<dbReference type="AlphaFoldDB" id="A0A2K9NLM2"/>
<sequence>MKKEIKAMFDPKVDLVLERFVSANPTQLWRAWTEPALLKQWFAPKPWTVARVAIEARAGGIFSIVMASPEGVEMDETPGCVLLADAGRRLVWTDAVGPDFRPNAESFMSVDITMAAEGTGTRYRALVRHKSEADRQKHEEMGFHHGWGTCLNQLETLAGTL</sequence>
<proteinExistence type="inferred from homology"/>
<dbReference type="KEGG" id="ncb:C0V82_23210"/>
<evidence type="ECO:0000313" key="4">
    <source>
        <dbReference type="Proteomes" id="UP000234752"/>
    </source>
</evidence>
<keyword evidence="4" id="KW-1185">Reference proteome</keyword>
<evidence type="ECO:0000256" key="1">
    <source>
        <dbReference type="ARBA" id="ARBA00006817"/>
    </source>
</evidence>
<comment type="similarity">
    <text evidence="1">Belongs to the AHA1 family.</text>
</comment>
<dbReference type="InterPro" id="IPR013538">
    <property type="entry name" value="ASHA1/2-like_C"/>
</dbReference>